<dbReference type="KEGG" id="psoj:PHYSODRAFT_493738"/>
<protein>
    <submittedName>
        <fullName evidence="1">Uncharacterized protein</fullName>
    </submittedName>
</protein>
<dbReference type="STRING" id="1094619.G4ZAW8"/>
<reference evidence="1 2" key="1">
    <citation type="journal article" date="2006" name="Science">
        <title>Phytophthora genome sequences uncover evolutionary origins and mechanisms of pathogenesis.</title>
        <authorList>
            <person name="Tyler B.M."/>
            <person name="Tripathy S."/>
            <person name="Zhang X."/>
            <person name="Dehal P."/>
            <person name="Jiang R.H."/>
            <person name="Aerts A."/>
            <person name="Arredondo F.D."/>
            <person name="Baxter L."/>
            <person name="Bensasson D."/>
            <person name="Beynon J.L."/>
            <person name="Chapman J."/>
            <person name="Damasceno C.M."/>
            <person name="Dorrance A.E."/>
            <person name="Dou D."/>
            <person name="Dickerman A.W."/>
            <person name="Dubchak I.L."/>
            <person name="Garbelotto M."/>
            <person name="Gijzen M."/>
            <person name="Gordon S.G."/>
            <person name="Govers F."/>
            <person name="Grunwald N.J."/>
            <person name="Huang W."/>
            <person name="Ivors K.L."/>
            <person name="Jones R.W."/>
            <person name="Kamoun S."/>
            <person name="Krampis K."/>
            <person name="Lamour K.H."/>
            <person name="Lee M.K."/>
            <person name="McDonald W.H."/>
            <person name="Medina M."/>
            <person name="Meijer H.J."/>
            <person name="Nordberg E.K."/>
            <person name="Maclean D.J."/>
            <person name="Ospina-Giraldo M.D."/>
            <person name="Morris P.F."/>
            <person name="Phuntumart V."/>
            <person name="Putnam N.H."/>
            <person name="Rash S."/>
            <person name="Rose J.K."/>
            <person name="Sakihama Y."/>
            <person name="Salamov A.A."/>
            <person name="Savidor A."/>
            <person name="Scheuring C.F."/>
            <person name="Smith B.M."/>
            <person name="Sobral B.W."/>
            <person name="Terry A."/>
            <person name="Torto-Alalibo T.A."/>
            <person name="Win J."/>
            <person name="Xu Z."/>
            <person name="Zhang H."/>
            <person name="Grigoriev I.V."/>
            <person name="Rokhsar D.S."/>
            <person name="Boore J.L."/>
        </authorList>
    </citation>
    <scope>NUCLEOTIDE SEQUENCE [LARGE SCALE GENOMIC DNA]</scope>
    <source>
        <strain evidence="1 2">P6497</strain>
    </source>
</reference>
<evidence type="ECO:0000313" key="1">
    <source>
        <dbReference type="EMBL" id="EGZ20596.1"/>
    </source>
</evidence>
<dbReference type="Proteomes" id="UP000002640">
    <property type="component" value="Unassembled WGS sequence"/>
</dbReference>
<dbReference type="EMBL" id="JH159153">
    <property type="protein sequence ID" value="EGZ20596.1"/>
    <property type="molecule type" value="Genomic_DNA"/>
</dbReference>
<evidence type="ECO:0000313" key="2">
    <source>
        <dbReference type="Proteomes" id="UP000002640"/>
    </source>
</evidence>
<proteinExistence type="predicted"/>
<dbReference type="GeneID" id="20656984"/>
<keyword evidence="2" id="KW-1185">Reference proteome</keyword>
<dbReference type="InParanoid" id="G4ZAW8"/>
<dbReference type="RefSeq" id="XP_009523313.1">
    <property type="nucleotide sequence ID" value="XM_009525018.1"/>
</dbReference>
<sequence length="82" mass="9319">MVGLSASEMQPESLHTGEMIEYFTMALVSGDPRGHREAKVLRVSDDADFPIDLDTGEKIPLTMMIRRIKTREGRQLTRTEVR</sequence>
<name>G4ZAW8_PHYSP</name>
<dbReference type="AlphaFoldDB" id="G4ZAW8"/>
<accession>G4ZAW8</accession>
<organism evidence="1 2">
    <name type="scientific">Phytophthora sojae (strain P6497)</name>
    <name type="common">Soybean stem and root rot agent</name>
    <name type="synonym">Phytophthora megasperma f. sp. glycines</name>
    <dbReference type="NCBI Taxonomy" id="1094619"/>
    <lineage>
        <taxon>Eukaryota</taxon>
        <taxon>Sar</taxon>
        <taxon>Stramenopiles</taxon>
        <taxon>Oomycota</taxon>
        <taxon>Peronosporomycetes</taxon>
        <taxon>Peronosporales</taxon>
        <taxon>Peronosporaceae</taxon>
        <taxon>Phytophthora</taxon>
    </lineage>
</organism>
<gene>
    <name evidence="1" type="ORF">PHYSODRAFT_493738</name>
</gene>